<dbReference type="GO" id="GO:0055052">
    <property type="term" value="C:ATP-binding cassette (ABC) transporter complex, substrate-binding subunit-containing"/>
    <property type="evidence" value="ECO:0007669"/>
    <property type="project" value="TreeGrafter"/>
</dbReference>
<dbReference type="PANTHER" id="PTHR30061:SF50">
    <property type="entry name" value="MALTOSE_MALTODEXTRIN-BINDING PERIPLASMIC PROTEIN"/>
    <property type="match status" value="1"/>
</dbReference>
<dbReference type="EMBL" id="MEYS01000001">
    <property type="protein sequence ID" value="OGD34463.1"/>
    <property type="molecule type" value="Genomic_DNA"/>
</dbReference>
<evidence type="ECO:0000256" key="2">
    <source>
        <dbReference type="ARBA" id="ARBA00022448"/>
    </source>
</evidence>
<comment type="caution">
    <text evidence="5">The sequence shown here is derived from an EMBL/GenBank/DDBJ whole genome shotgun (WGS) entry which is preliminary data.</text>
</comment>
<dbReference type="Gene3D" id="3.40.190.10">
    <property type="entry name" value="Periplasmic binding protein-like II"/>
    <property type="match status" value="1"/>
</dbReference>
<keyword evidence="4" id="KW-1133">Transmembrane helix</keyword>
<evidence type="ECO:0000256" key="4">
    <source>
        <dbReference type="SAM" id="Phobius"/>
    </source>
</evidence>
<comment type="similarity">
    <text evidence="1">Belongs to the bacterial solute-binding protein 1 family.</text>
</comment>
<sequence length="443" mass="47814">MNATTLKYLIMAVFIGLGIFAVLVWAGIVPGLGGGGNTGTATIKRAELTVWGTADDKAQFDAMVEAFRGPNPGVKITYEKKSPEGYEDELVRAFAAGKGPDLFALHNTWLVKYGDLLAPASKELVSPAGLKGTLADVALRDFAAGDALYGLPLAIDTLALYYNTELFNSAGIVFPPKDWDEFVKDSRLLTKRKPNGEVAISGAAMGAGNNIPYAPDHLALLMLQYGASIFDASGKVNFGAAGGSGASLSPAEAALDFYTSFAKPSHPNYSWQKDSVFTAEDLFAQNRAGMLFGYAGTRTQLLKKSPRLQFAVAPMPQVKGATFNKNYANYWGYGVYKNSKNKELAWEFLNYLLTPPIQEYYGSVMGKASVVRSVIAKQQQNPDLNVFADQALTAVSVNRIDFTILRAVFTEMIASQISGDQFPRQSLQNAAAEMNTLLKPNSQ</sequence>
<dbReference type="STRING" id="1797298.A2988_02985"/>
<reference evidence="5 6" key="1">
    <citation type="journal article" date="2016" name="Nat. Commun.">
        <title>Thousands of microbial genomes shed light on interconnected biogeochemical processes in an aquifer system.</title>
        <authorList>
            <person name="Anantharaman K."/>
            <person name="Brown C.T."/>
            <person name="Hug L.A."/>
            <person name="Sharon I."/>
            <person name="Castelle C.J."/>
            <person name="Probst A.J."/>
            <person name="Thomas B.C."/>
            <person name="Singh A."/>
            <person name="Wilkins M.J."/>
            <person name="Karaoz U."/>
            <person name="Brodie E.L."/>
            <person name="Williams K.H."/>
            <person name="Hubbard S.S."/>
            <person name="Banfield J.F."/>
        </authorList>
    </citation>
    <scope>NUCLEOTIDE SEQUENCE [LARGE SCALE GENOMIC DNA]</scope>
</reference>
<dbReference type="Pfam" id="PF01547">
    <property type="entry name" value="SBP_bac_1"/>
    <property type="match status" value="1"/>
</dbReference>
<keyword evidence="2" id="KW-0813">Transport</keyword>
<gene>
    <name evidence="5" type="ORF">A2988_02985</name>
</gene>
<proteinExistence type="inferred from homology"/>
<dbReference type="SUPFAM" id="SSF53850">
    <property type="entry name" value="Periplasmic binding protein-like II"/>
    <property type="match status" value="1"/>
</dbReference>
<evidence type="ECO:0000256" key="3">
    <source>
        <dbReference type="ARBA" id="ARBA00022729"/>
    </source>
</evidence>
<evidence type="ECO:0000313" key="6">
    <source>
        <dbReference type="Proteomes" id="UP000176650"/>
    </source>
</evidence>
<accession>A0A1F5BV19</accession>
<keyword evidence="4" id="KW-0812">Transmembrane</keyword>
<dbReference type="InterPro" id="IPR006059">
    <property type="entry name" value="SBP"/>
</dbReference>
<dbReference type="GO" id="GO:0042956">
    <property type="term" value="P:maltodextrin transmembrane transport"/>
    <property type="evidence" value="ECO:0007669"/>
    <property type="project" value="TreeGrafter"/>
</dbReference>
<evidence type="ECO:0000256" key="1">
    <source>
        <dbReference type="ARBA" id="ARBA00008520"/>
    </source>
</evidence>
<keyword evidence="3" id="KW-0732">Signal</keyword>
<evidence type="ECO:0008006" key="7">
    <source>
        <dbReference type="Google" id="ProtNLM"/>
    </source>
</evidence>
<protein>
    <recommendedName>
        <fullName evidence="7">ABC transporter substrate-binding protein</fullName>
    </recommendedName>
</protein>
<dbReference type="PANTHER" id="PTHR30061">
    <property type="entry name" value="MALTOSE-BINDING PERIPLASMIC PROTEIN"/>
    <property type="match status" value="1"/>
</dbReference>
<feature type="transmembrane region" description="Helical" evidence="4">
    <location>
        <begin position="7"/>
        <end position="28"/>
    </location>
</feature>
<organism evidence="5 6">
    <name type="scientific">Candidatus Azambacteria bacterium RIFCSPLOWO2_01_FULL_46_25</name>
    <dbReference type="NCBI Taxonomy" id="1797298"/>
    <lineage>
        <taxon>Bacteria</taxon>
        <taxon>Candidatus Azamiibacteriota</taxon>
    </lineage>
</organism>
<dbReference type="Proteomes" id="UP000176650">
    <property type="component" value="Unassembled WGS sequence"/>
</dbReference>
<evidence type="ECO:0000313" key="5">
    <source>
        <dbReference type="EMBL" id="OGD34463.1"/>
    </source>
</evidence>
<dbReference type="AlphaFoldDB" id="A0A1F5BV19"/>
<name>A0A1F5BV19_9BACT</name>
<dbReference type="GO" id="GO:0015768">
    <property type="term" value="P:maltose transport"/>
    <property type="evidence" value="ECO:0007669"/>
    <property type="project" value="TreeGrafter"/>
</dbReference>
<keyword evidence="4" id="KW-0472">Membrane</keyword>
<dbReference type="GO" id="GO:1901982">
    <property type="term" value="F:maltose binding"/>
    <property type="evidence" value="ECO:0007669"/>
    <property type="project" value="TreeGrafter"/>
</dbReference>